<dbReference type="PANTHER" id="PTHR24148:SF73">
    <property type="entry name" value="HET DOMAIN PROTEIN (AFU_ORTHOLOGUE AFUA_8G01020)"/>
    <property type="match status" value="1"/>
</dbReference>
<feature type="domain" description="Heterokaryon incompatibility" evidence="1">
    <location>
        <begin position="51"/>
        <end position="199"/>
    </location>
</feature>
<dbReference type="Pfam" id="PF06985">
    <property type="entry name" value="HET"/>
    <property type="match status" value="1"/>
</dbReference>
<dbReference type="InterPro" id="IPR052895">
    <property type="entry name" value="HetReg/Transcr_Mod"/>
</dbReference>
<evidence type="ECO:0000259" key="1">
    <source>
        <dbReference type="Pfam" id="PF06985"/>
    </source>
</evidence>
<dbReference type="InterPro" id="IPR010730">
    <property type="entry name" value="HET"/>
</dbReference>
<evidence type="ECO:0000313" key="2">
    <source>
        <dbReference type="EMBL" id="KAK4443436.1"/>
    </source>
</evidence>
<sequence>MDGLDQIESPYTPLNDARRETRLLSIMGEGDKILKCDLHVVSLADDDMPQFTALSYVWGKPTLTEPILLNGQKALITPALHGALRAVKRHWRKIFPHRDVASFRLWADGLCINQSDSSERNHQVQMMSTLFSSAELVIGWLGSADVRLTHLALQTMGLIGEAFSLRRELRMGAAEAAPIMAVRHLLDSPYWTRIWIFQEAVLARRLVLACLPAFIHWDRLQQAVRGIHEVASASRKLTWGSGFVSSFIDYARTVSDSRGCVIINSIYFARIMHTEEARLHSWSRKLRVHTLAGISCELQATDPKDYVYGMIGLTGLDITPDYRETVPYHIAWMDYAKAWVSLPVVTIPRDLGSFNYCELGFMLSAGVGLFDYPAGCPSWVPHFVGVANNPELGADKLILPDGISADRGMRLDDGDAPLIEGARLKTRGVACRSIARITDLEADDEPLMIRIGNLLPYMIDFVSRCPRNVAGIGPLHGLTKILRNDFARHNFESAVDSVSFGTIYKGIQLFILIAKLNHYSESHEPVKFMYYLSSQLDVDSLNGCVDWLLSAFLTPSEIASKGEPTMQQFRRYIKERIQDADRDEDEPRIPSPLNILTFMALFETEDGHLGMCPRGAEVGDLMCVLAGGILPFILRRVDGGNYLNVGRCSLSTCMNGIGALAPPMRPTEQQSRLQTVLSFFGGFRGTSKAKGLNGDQISRPFTSSR</sequence>
<name>A0AAV9G8M4_9PEZI</name>
<proteinExistence type="predicted"/>
<dbReference type="EMBL" id="MU865993">
    <property type="protein sequence ID" value="KAK4443436.1"/>
    <property type="molecule type" value="Genomic_DNA"/>
</dbReference>
<reference evidence="2" key="1">
    <citation type="journal article" date="2023" name="Mol. Phylogenet. Evol.">
        <title>Genome-scale phylogeny and comparative genomics of the fungal order Sordariales.</title>
        <authorList>
            <person name="Hensen N."/>
            <person name="Bonometti L."/>
            <person name="Westerberg I."/>
            <person name="Brannstrom I.O."/>
            <person name="Guillou S."/>
            <person name="Cros-Aarteil S."/>
            <person name="Calhoun S."/>
            <person name="Haridas S."/>
            <person name="Kuo A."/>
            <person name="Mondo S."/>
            <person name="Pangilinan J."/>
            <person name="Riley R."/>
            <person name="LaButti K."/>
            <person name="Andreopoulos B."/>
            <person name="Lipzen A."/>
            <person name="Chen C."/>
            <person name="Yan M."/>
            <person name="Daum C."/>
            <person name="Ng V."/>
            <person name="Clum A."/>
            <person name="Steindorff A."/>
            <person name="Ohm R.A."/>
            <person name="Martin F."/>
            <person name="Silar P."/>
            <person name="Natvig D.O."/>
            <person name="Lalanne C."/>
            <person name="Gautier V."/>
            <person name="Ament-Velasquez S.L."/>
            <person name="Kruys A."/>
            <person name="Hutchinson M.I."/>
            <person name="Powell A.J."/>
            <person name="Barry K."/>
            <person name="Miller A.N."/>
            <person name="Grigoriev I.V."/>
            <person name="Debuchy R."/>
            <person name="Gladieux P."/>
            <person name="Hiltunen Thoren M."/>
            <person name="Johannesson H."/>
        </authorList>
    </citation>
    <scope>NUCLEOTIDE SEQUENCE</scope>
    <source>
        <strain evidence="2">PSN243</strain>
    </source>
</reference>
<protein>
    <submittedName>
        <fullName evidence="2">Heterokaryon incompatibility protein-domain-containing protein</fullName>
    </submittedName>
</protein>
<comment type="caution">
    <text evidence="2">The sequence shown here is derived from an EMBL/GenBank/DDBJ whole genome shotgun (WGS) entry which is preliminary data.</text>
</comment>
<organism evidence="2 3">
    <name type="scientific">Podospora aff. communis PSN243</name>
    <dbReference type="NCBI Taxonomy" id="3040156"/>
    <lineage>
        <taxon>Eukaryota</taxon>
        <taxon>Fungi</taxon>
        <taxon>Dikarya</taxon>
        <taxon>Ascomycota</taxon>
        <taxon>Pezizomycotina</taxon>
        <taxon>Sordariomycetes</taxon>
        <taxon>Sordariomycetidae</taxon>
        <taxon>Sordariales</taxon>
        <taxon>Podosporaceae</taxon>
        <taxon>Podospora</taxon>
    </lineage>
</organism>
<reference evidence="2" key="2">
    <citation type="submission" date="2023-05" db="EMBL/GenBank/DDBJ databases">
        <authorList>
            <consortium name="Lawrence Berkeley National Laboratory"/>
            <person name="Steindorff A."/>
            <person name="Hensen N."/>
            <person name="Bonometti L."/>
            <person name="Westerberg I."/>
            <person name="Brannstrom I.O."/>
            <person name="Guillou S."/>
            <person name="Cros-Aarteil S."/>
            <person name="Calhoun S."/>
            <person name="Haridas S."/>
            <person name="Kuo A."/>
            <person name="Mondo S."/>
            <person name="Pangilinan J."/>
            <person name="Riley R."/>
            <person name="Labutti K."/>
            <person name="Andreopoulos B."/>
            <person name="Lipzen A."/>
            <person name="Chen C."/>
            <person name="Yanf M."/>
            <person name="Daum C."/>
            <person name="Ng V."/>
            <person name="Clum A."/>
            <person name="Ohm R."/>
            <person name="Martin F."/>
            <person name="Silar P."/>
            <person name="Natvig D."/>
            <person name="Lalanne C."/>
            <person name="Gautier V."/>
            <person name="Ament-Velasquez S.L."/>
            <person name="Kruys A."/>
            <person name="Hutchinson M.I."/>
            <person name="Powell A.J."/>
            <person name="Barry K."/>
            <person name="Miller A.N."/>
            <person name="Grigoriev I.V."/>
            <person name="Debuchy R."/>
            <person name="Gladieux P."/>
            <person name="Thoren M.H."/>
            <person name="Johannesson H."/>
        </authorList>
    </citation>
    <scope>NUCLEOTIDE SEQUENCE</scope>
    <source>
        <strain evidence="2">PSN243</strain>
    </source>
</reference>
<dbReference type="AlphaFoldDB" id="A0AAV9G8M4"/>
<dbReference type="PANTHER" id="PTHR24148">
    <property type="entry name" value="ANKYRIN REPEAT DOMAIN-CONTAINING PROTEIN 39 HOMOLOG-RELATED"/>
    <property type="match status" value="1"/>
</dbReference>
<evidence type="ECO:0000313" key="3">
    <source>
        <dbReference type="Proteomes" id="UP001321760"/>
    </source>
</evidence>
<gene>
    <name evidence="2" type="ORF">QBC34DRAFT_386302</name>
</gene>
<dbReference type="Proteomes" id="UP001321760">
    <property type="component" value="Unassembled WGS sequence"/>
</dbReference>
<accession>A0AAV9G8M4</accession>
<keyword evidence="3" id="KW-1185">Reference proteome</keyword>